<dbReference type="Gene3D" id="2.20.110.10">
    <property type="entry name" value="Histone H3 K4-specific methyltransferase SET7/9 N-terminal domain"/>
    <property type="match status" value="1"/>
</dbReference>
<evidence type="ECO:0000313" key="3">
    <source>
        <dbReference type="Proteomes" id="UP000799770"/>
    </source>
</evidence>
<dbReference type="PANTHER" id="PTHR23084">
    <property type="entry name" value="PHOSPHATIDYLINOSITOL-4-PHOSPHATE 5-KINASE RELATED"/>
    <property type="match status" value="1"/>
</dbReference>
<dbReference type="SUPFAM" id="SSF82185">
    <property type="entry name" value="Histone H3 K4-specific methyltransferase SET7/9 N-terminal domain"/>
    <property type="match status" value="3"/>
</dbReference>
<keyword evidence="3" id="KW-1185">Reference proteome</keyword>
<evidence type="ECO:0008006" key="4">
    <source>
        <dbReference type="Google" id="ProtNLM"/>
    </source>
</evidence>
<dbReference type="SMART" id="SM00698">
    <property type="entry name" value="MORN"/>
    <property type="match status" value="4"/>
</dbReference>
<keyword evidence="1" id="KW-0677">Repeat</keyword>
<dbReference type="Proteomes" id="UP000799770">
    <property type="component" value="Unassembled WGS sequence"/>
</dbReference>
<evidence type="ECO:0000313" key="2">
    <source>
        <dbReference type="EMBL" id="KAF2115152.1"/>
    </source>
</evidence>
<dbReference type="PANTHER" id="PTHR23084:SF263">
    <property type="entry name" value="MORN REPEAT-CONTAINING PROTEIN 1"/>
    <property type="match status" value="1"/>
</dbReference>
<sequence>MSLLSSNEMLAKEAYVGPETRLALASEDRIYNEAQNKKPTESVIEIGAELTEWNNGYVNRQLHSTVTTVSGSSKSISSPFSSFYSEFWCHIYGSESVDSKARQFPIEKTITQAKQQHAVIENLKELTLSPTPTLSNGFLPPYHIEQAREVTNFVPWPPSIPKRPPRGDVTPRLPKPAVIPRLNEHYTIRSKYGKPFERAYPPALQAFGIPEEQFFAFLDLLNKKKMGAGEWNYVASLGSVVKTAGMFDPTGITRLVGASITLGAYTALQFTARGPKALKHSAIEQANEKLFGPRGLRVRIVKSDELRTLLKMPPSAPLAAPLSSRSDWTGVTPAERQLMALRGYATSSAVAPRVSWGMSASGVEPWARADRLNESFVPCRESALKLVGKANQAEYVERAIKKDSEVAAAEKGEWLVIEELDAQPLLRGQLYHSGDMLGDRLTSTFERPSGYIGASQDGAPNGWGVFVNHRGFIYEGEFVNGKMEGVGTSISETPIGPFRSWGRFKDTKEHGWVAEVLDSFHFAMGRLRLGNSVNGQPVRSFVELYPDGRRAVGQNERFQRQGTFTEGTDTGDYVERHYVRNSSTAQGGARPVMRNHGTFTYPSGVRWNGGIVDGKPQGYGLVTWLDGAKYLGEWLQGKPHGWGAKVSPNGSRITGFWRHGTLSEGCAYARYADGTEWGGEQVKGELTGFGAIKFADGSTYFGDVEKGLPHGMGCYSKGEDKNYGNFFHGKLQGYGKSVGRRFYYQGKYKDGHFDGEGVLLLVPKNNVPGPAACAQYVGKFVNGKPEHRWKGWHTTMVIPKDLFKRFLDPYTDPERRRNVPASETAAYQV</sequence>
<dbReference type="InterPro" id="IPR003409">
    <property type="entry name" value="MORN"/>
</dbReference>
<name>A0A6A5Z6U4_9PLEO</name>
<dbReference type="OrthoDB" id="3068835at2759"/>
<accession>A0A6A5Z6U4</accession>
<dbReference type="AlphaFoldDB" id="A0A6A5Z6U4"/>
<dbReference type="EMBL" id="ML977324">
    <property type="protein sequence ID" value="KAF2115152.1"/>
    <property type="molecule type" value="Genomic_DNA"/>
</dbReference>
<evidence type="ECO:0000256" key="1">
    <source>
        <dbReference type="ARBA" id="ARBA00022737"/>
    </source>
</evidence>
<reference evidence="2" key="1">
    <citation type="journal article" date="2020" name="Stud. Mycol.">
        <title>101 Dothideomycetes genomes: a test case for predicting lifestyles and emergence of pathogens.</title>
        <authorList>
            <person name="Haridas S."/>
            <person name="Albert R."/>
            <person name="Binder M."/>
            <person name="Bloem J."/>
            <person name="Labutti K."/>
            <person name="Salamov A."/>
            <person name="Andreopoulos B."/>
            <person name="Baker S."/>
            <person name="Barry K."/>
            <person name="Bills G."/>
            <person name="Bluhm B."/>
            <person name="Cannon C."/>
            <person name="Castanera R."/>
            <person name="Culley D."/>
            <person name="Daum C."/>
            <person name="Ezra D."/>
            <person name="Gonzalez J."/>
            <person name="Henrissat B."/>
            <person name="Kuo A."/>
            <person name="Liang C."/>
            <person name="Lipzen A."/>
            <person name="Lutzoni F."/>
            <person name="Magnuson J."/>
            <person name="Mondo S."/>
            <person name="Nolan M."/>
            <person name="Ohm R."/>
            <person name="Pangilinan J."/>
            <person name="Park H.-J."/>
            <person name="Ramirez L."/>
            <person name="Alfaro M."/>
            <person name="Sun H."/>
            <person name="Tritt A."/>
            <person name="Yoshinaga Y."/>
            <person name="Zwiers L.-H."/>
            <person name="Turgeon B."/>
            <person name="Goodwin S."/>
            <person name="Spatafora J."/>
            <person name="Crous P."/>
            <person name="Grigoriev I."/>
        </authorList>
    </citation>
    <scope>NUCLEOTIDE SEQUENCE</scope>
    <source>
        <strain evidence="2">CBS 627.86</strain>
    </source>
</reference>
<organism evidence="2 3">
    <name type="scientific">Lophiotrema nucula</name>
    <dbReference type="NCBI Taxonomy" id="690887"/>
    <lineage>
        <taxon>Eukaryota</taxon>
        <taxon>Fungi</taxon>
        <taxon>Dikarya</taxon>
        <taxon>Ascomycota</taxon>
        <taxon>Pezizomycotina</taxon>
        <taxon>Dothideomycetes</taxon>
        <taxon>Pleosporomycetidae</taxon>
        <taxon>Pleosporales</taxon>
        <taxon>Lophiotremataceae</taxon>
        <taxon>Lophiotrema</taxon>
    </lineage>
</organism>
<protein>
    <recommendedName>
        <fullName evidence="4">MORN repeat-containing protein</fullName>
    </recommendedName>
</protein>
<gene>
    <name evidence="2" type="ORF">BDV96DRAFT_632488</name>
</gene>
<proteinExistence type="predicted"/>
<dbReference type="Pfam" id="PF02493">
    <property type="entry name" value="MORN"/>
    <property type="match status" value="5"/>
</dbReference>